<accession>A0A6C0HQ85</accession>
<dbReference type="GO" id="GO:0006281">
    <property type="term" value="P:DNA repair"/>
    <property type="evidence" value="ECO:0007669"/>
    <property type="project" value="TreeGrafter"/>
</dbReference>
<dbReference type="GO" id="GO:0004519">
    <property type="term" value="F:endonuclease activity"/>
    <property type="evidence" value="ECO:0007669"/>
    <property type="project" value="InterPro"/>
</dbReference>
<dbReference type="GO" id="GO:0016787">
    <property type="term" value="F:hydrolase activity"/>
    <property type="evidence" value="ECO:0007669"/>
    <property type="project" value="UniProtKB-KW"/>
</dbReference>
<dbReference type="SUPFAM" id="SSF55608">
    <property type="entry name" value="Homing endonucleases"/>
    <property type="match status" value="1"/>
</dbReference>
<reference evidence="3" key="1">
    <citation type="journal article" date="2020" name="Nature">
        <title>Giant virus diversity and host interactions through global metagenomics.</title>
        <authorList>
            <person name="Schulz F."/>
            <person name="Roux S."/>
            <person name="Paez-Espino D."/>
            <person name="Jungbluth S."/>
            <person name="Walsh D.A."/>
            <person name="Denef V.J."/>
            <person name="McMahon K.D."/>
            <person name="Konstantinidis K.T."/>
            <person name="Eloe-Fadrosh E.A."/>
            <person name="Kyrpides N.C."/>
            <person name="Woyke T."/>
        </authorList>
    </citation>
    <scope>NUCLEOTIDE SEQUENCE</scope>
    <source>
        <strain evidence="3">GVMAG-M-3300023184-165</strain>
    </source>
</reference>
<feature type="domain" description="DOD-type homing endonuclease" evidence="2">
    <location>
        <begin position="426"/>
        <end position="554"/>
    </location>
</feature>
<dbReference type="InterPro" id="IPR027417">
    <property type="entry name" value="P-loop_NTPase"/>
</dbReference>
<dbReference type="Pfam" id="PF05203">
    <property type="entry name" value="Hom_end_hint"/>
    <property type="match status" value="1"/>
</dbReference>
<protein>
    <recommendedName>
        <fullName evidence="2">DOD-type homing endonuclease domain-containing protein</fullName>
    </recommendedName>
</protein>
<dbReference type="SUPFAM" id="SSF52540">
    <property type="entry name" value="P-loop containing nucleoside triphosphate hydrolases"/>
    <property type="match status" value="2"/>
</dbReference>
<dbReference type="Gene3D" id="3.40.50.300">
    <property type="entry name" value="P-loop containing nucleotide triphosphate hydrolases"/>
    <property type="match status" value="2"/>
</dbReference>
<evidence type="ECO:0000313" key="3">
    <source>
        <dbReference type="EMBL" id="QHT82584.1"/>
    </source>
</evidence>
<dbReference type="SUPFAM" id="SSF51294">
    <property type="entry name" value="Hedgehog/intein (Hint) domain"/>
    <property type="match status" value="1"/>
</dbReference>
<dbReference type="GO" id="GO:0030908">
    <property type="term" value="P:protein splicing"/>
    <property type="evidence" value="ECO:0007669"/>
    <property type="project" value="InterPro"/>
</dbReference>
<dbReference type="InterPro" id="IPR001650">
    <property type="entry name" value="Helicase_C-like"/>
</dbReference>
<dbReference type="PANTHER" id="PTHR45766:SF6">
    <property type="entry name" value="SWI_SNF-RELATED MATRIX-ASSOCIATED ACTIN-DEPENDENT REGULATOR OF CHROMATIN SUBFAMILY A-LIKE PROTEIN 1"/>
    <property type="match status" value="1"/>
</dbReference>
<proteinExistence type="predicted"/>
<evidence type="ECO:0000256" key="1">
    <source>
        <dbReference type="ARBA" id="ARBA00022801"/>
    </source>
</evidence>
<organism evidence="3">
    <name type="scientific">viral metagenome</name>
    <dbReference type="NCBI Taxonomy" id="1070528"/>
    <lineage>
        <taxon>unclassified sequences</taxon>
        <taxon>metagenomes</taxon>
        <taxon>organismal metagenomes</taxon>
    </lineage>
</organism>
<dbReference type="GO" id="GO:0031297">
    <property type="term" value="P:replication fork processing"/>
    <property type="evidence" value="ECO:0007669"/>
    <property type="project" value="TreeGrafter"/>
</dbReference>
<keyword evidence="1" id="KW-0378">Hydrolase</keyword>
<sequence length="1551" mass="178961">MNPLELLKEKLRVKPIIEEKQKVSVAIPVANAPEKIEVSKIKLVDERDKDTGFSRRDLLQRMKENKMTAILVKPNVKEAVSEIEASEPVLEKKKVKKLPKKLLFKLEEDEKEGQEEKLEGEELAVPVVEEPKKRRTKRPVKGVSLIPPEEWADIDKIETISRLPPKKPHVNIKVSSYFMNNREKFVNFINSLFGTYRDTVMDDSKQISCDSIGQDSADEFSLLTHQNLVRDYLNLYTPYRGLLLYHGLGAGKCHRKGTPIMMSDGKIKLIENIKVGDLLMGDDSKPRTVLSLARGQDKMYDVIPIKGEKYTVNQEHILCLKASGFPKFSRNNHKHNTNYNVQWIENNKFQSKTFTINKLKDNEEKMKIAAEQFFENIKTQSNTNNNVYEISVKDYLKLSEKKKGVLKGYKIPIDFPEKDLKIDPYMIGYWLGDGSSRGSSITCQDSTVLHYFANNLKSYKLSLNYLDGYNYGISGNGRYYNNVFLNTLKELNMIKNKHIPEIYKCNSRENRLKLLAGLIDSDGSYDKNKNAFEFTNTNETLMDDVIFLARSLGFSCYKHIKETFWTYKGEKKYGTAWRICINGNGMEEIPTQIPRKRAAPRRQIKDALVTGITVKYVNEDDYYGFMLDGNCRYIMGDFTVTHNTCTSIAIAEGFKSKKKIIVMTPASLRRNYIEELKKCGDSIYKKNQFWQWVSTRDHPEAIETLSSVLNLSVEYINKKKGAWLVNTTKPSNYDTLEPQEIKSLDDQIDEMIQYKYKFINYNGLRRDKLRDMTNNFETNIFDDAVVVIDEAHNFISRIVNKIAKEKEAPSDKYGKKERVPFSLALILYELLLSAKNARVVLLTGTPIINYPNEIGILFNILRGYIKTWEIPLDIRSGQSVTKEKLQEIFTREKVLDYLDYSKDKVITITRNPFGFENKYKEETGYHGVTNKPITIKDAGEKTHLQERGTISDADFEKRIISILESNKIGVNTAGIQIKLNKALPDKFDDFAELFLNTENGNTKNMDLFKRRIIGLTSYFRSAQESLMPKYEKLVDFHVIKIPMSSYQFTVYEAARALERKQETSTKQKKGVIDENGIYKDPSSTYRIFSRLYCNFVMPKPPGRPLPREEREEDTQQLENIYEDALKETSKKGANDLEGDAWDGELEGDEVIEKLADSTYEKRIQTAIDFLKANESTVLSPRGLEEYSPKYLHILENIQDPTHIGLHLVYSQFRTLEGIGIFKMVLEANGFTQFKVKKDSNGVWDLDISEENMGKPTFALYTGTESAEEKELIRNIYNSNWDTKSPITAKLKEIAHNNHMGEIIKVLMITASGSEGINLRSTRYVHIMEPYWNPARIDQVVGRARRICSHKYLPEALQTVEVYLYLMTFSKEQLDPKNDSAIELKRKDKSKRKYKIPVEGKDEKDWKEDNIPLTSDEALFEISTIKDEVSFKLMTAIKEASIDCAVYTKRGSKEQLNCLQFGEPSSKAFSYIPNYKKQEPDSTTKINKKTIEWRGKPYEFRGKKYIYRKIDSNNGKLYDWDSYYRALENPQIDPILIAEVEQTPKGVKIKMV</sequence>
<dbReference type="Pfam" id="PF00271">
    <property type="entry name" value="Helicase_C"/>
    <property type="match status" value="1"/>
</dbReference>
<dbReference type="Gene3D" id="3.10.28.10">
    <property type="entry name" value="Homing endonucleases"/>
    <property type="match status" value="1"/>
</dbReference>
<dbReference type="PROSITE" id="PS50819">
    <property type="entry name" value="INTEIN_ENDONUCLEASE"/>
    <property type="match status" value="1"/>
</dbReference>
<name>A0A6C0HQ85_9ZZZZ</name>
<dbReference type="PANTHER" id="PTHR45766">
    <property type="entry name" value="DNA ANNEALING HELICASE AND ENDONUCLEASE ZRANB3 FAMILY MEMBER"/>
    <property type="match status" value="1"/>
</dbReference>
<dbReference type="InterPro" id="IPR027434">
    <property type="entry name" value="Homing_endonucl"/>
</dbReference>
<dbReference type="InterPro" id="IPR007869">
    <property type="entry name" value="Homing_endonuc_PI-Sce"/>
</dbReference>
<evidence type="ECO:0000259" key="2">
    <source>
        <dbReference type="PROSITE" id="PS50819"/>
    </source>
</evidence>
<dbReference type="GO" id="GO:0003677">
    <property type="term" value="F:DNA binding"/>
    <property type="evidence" value="ECO:0007669"/>
    <property type="project" value="InterPro"/>
</dbReference>
<dbReference type="EMBL" id="MN740002">
    <property type="protein sequence ID" value="QHT82584.1"/>
    <property type="molecule type" value="Genomic_DNA"/>
</dbReference>
<dbReference type="Pfam" id="PF05204">
    <property type="entry name" value="Hom_end"/>
    <property type="match status" value="1"/>
</dbReference>
<dbReference type="InterPro" id="IPR007868">
    <property type="entry name" value="Hom_end_hint"/>
</dbReference>
<dbReference type="InterPro" id="IPR004042">
    <property type="entry name" value="Intein_endonuc_central"/>
</dbReference>
<dbReference type="Gene3D" id="2.170.16.10">
    <property type="entry name" value="Hedgehog/Intein (Hint) domain"/>
    <property type="match status" value="1"/>
</dbReference>
<dbReference type="InterPro" id="IPR036844">
    <property type="entry name" value="Hint_dom_sf"/>
</dbReference>